<dbReference type="GO" id="GO:0005886">
    <property type="term" value="C:plasma membrane"/>
    <property type="evidence" value="ECO:0007669"/>
    <property type="project" value="UniProtKB-SubCell"/>
</dbReference>
<dbReference type="EMBL" id="AOIL01000035">
    <property type="protein sequence ID" value="ELY91551.1"/>
    <property type="molecule type" value="Genomic_DNA"/>
</dbReference>
<dbReference type="Gene3D" id="1.10.10.1100">
    <property type="entry name" value="BFD-like [2Fe-2S]-binding domain"/>
    <property type="match status" value="1"/>
</dbReference>
<evidence type="ECO:0000256" key="10">
    <source>
        <dbReference type="ARBA" id="ARBA00022827"/>
    </source>
</evidence>
<evidence type="ECO:0000256" key="8">
    <source>
        <dbReference type="ARBA" id="ARBA00022475"/>
    </source>
</evidence>
<evidence type="ECO:0000256" key="1">
    <source>
        <dbReference type="ARBA" id="ARBA00001917"/>
    </source>
</evidence>
<gene>
    <name evidence="17" type="ORF">C484_10326</name>
</gene>
<keyword evidence="9 14" id="KW-0285">Flavoprotein</keyword>
<comment type="pathway">
    <text evidence="4">Polyol metabolism; glycerol degradation via glycerol kinase pathway; glycerone phosphate from sn-glycerol 3-phosphate (anaerobic route): step 1/1.</text>
</comment>
<dbReference type="GO" id="GO:0010181">
    <property type="term" value="F:FMN binding"/>
    <property type="evidence" value="ECO:0007669"/>
    <property type="project" value="InterPro"/>
</dbReference>
<dbReference type="InterPro" id="IPR007419">
    <property type="entry name" value="BFD-like_2Fe2S-bd_dom"/>
</dbReference>
<evidence type="ECO:0000256" key="2">
    <source>
        <dbReference type="ARBA" id="ARBA00001974"/>
    </source>
</evidence>
<evidence type="ECO:0000313" key="18">
    <source>
        <dbReference type="Proteomes" id="UP000011648"/>
    </source>
</evidence>
<comment type="subunit">
    <text evidence="6">Composed of a catalytic GlpA/B dimer and of membrane bound GlpC.</text>
</comment>
<dbReference type="InterPro" id="IPR041854">
    <property type="entry name" value="BFD-like_2Fe2S-bd_dom_sf"/>
</dbReference>
<dbReference type="InterPro" id="IPR017752">
    <property type="entry name" value="G3P_DH_GlpA_su"/>
</dbReference>
<dbReference type="EC" id="1.1.5.3" evidence="7 14"/>
<dbReference type="AlphaFoldDB" id="L9ZZR2"/>
<evidence type="ECO:0000259" key="16">
    <source>
        <dbReference type="Pfam" id="PF04324"/>
    </source>
</evidence>
<proteinExistence type="inferred from homology"/>
<protein>
    <recommendedName>
        <fullName evidence="7 14">Glycerol-3-phosphate dehydrogenase</fullName>
        <ecNumber evidence="7 14">1.1.5.3</ecNumber>
    </recommendedName>
</protein>
<dbReference type="PROSITE" id="PS00977">
    <property type="entry name" value="FAD_G3PDH_1"/>
    <property type="match status" value="1"/>
</dbReference>
<dbReference type="GO" id="GO:0019563">
    <property type="term" value="P:glycerol catabolic process"/>
    <property type="evidence" value="ECO:0007669"/>
    <property type="project" value="UniProtKB-UniPathway"/>
</dbReference>
<dbReference type="PANTHER" id="PTHR11985:SF15">
    <property type="entry name" value="GLYCEROL-3-PHOSPHATE DEHYDROGENASE, MITOCHONDRIAL"/>
    <property type="match status" value="1"/>
</dbReference>
<sequence>MPHSIVVIGGGATGTGTARDLAMRGFNVTLVERGNLTEGTTGRTHGHLHSGARYAVSDQESAVDCMQENRILRDIAGHCIEDTGGLFVQLEGDPDEYFEKKLEDCEECDIPTEVISGEEARRREPYLSADVERAIWVPDGAIDPFRLCVANAADAVDHGAIVETHAEVVDVLVDDGSVTGVEIERHGPTYLGKGSEGDIETLQADYVVSATGAWAGQLAEMAGIELKMSISKGAMVVTNVRQLDTVINRCLPKGEGDTIIPHETTVLLGANDDPVDDPDNYPEEQREVDMMIDIAAEMVPVVADARMIRAYWGVRPLYDPDPRSTTDPGDVTRNYFILDHAERDSVEGFASVVGGKLTTYREMSESVADHVCEVFGVDATCRTHEKPLPGSTDPSALDDRMDEFDLRSPIARRSRQRLGDRAPEVLDIDGANPTICECEGVSRAEIQDAIDRVGANLNGVRLQTRASMGNCQGGFCTHRLGAELYPNHERGAARDEIDRLYQERWKGQRHTLWGEQLSQAMLNHMLHATTMNHDADPAVFDDEIDYGAYDSGVTAEGSCGD</sequence>
<comment type="caution">
    <text evidence="17">The sequence shown here is derived from an EMBL/GenBank/DDBJ whole genome shotgun (WGS) entry which is preliminary data.</text>
</comment>
<name>L9ZZR2_9EURY</name>
<evidence type="ECO:0000259" key="15">
    <source>
        <dbReference type="Pfam" id="PF01266"/>
    </source>
</evidence>
<dbReference type="InterPro" id="IPR006076">
    <property type="entry name" value="FAD-dep_OxRdtase"/>
</dbReference>
<dbReference type="InterPro" id="IPR000447">
    <property type="entry name" value="G3P_DH_FAD-dep"/>
</dbReference>
<evidence type="ECO:0000256" key="7">
    <source>
        <dbReference type="ARBA" id="ARBA00013029"/>
    </source>
</evidence>
<dbReference type="PRINTS" id="PR01001">
    <property type="entry name" value="FADG3PDH"/>
</dbReference>
<dbReference type="InterPro" id="IPR036188">
    <property type="entry name" value="FAD/NAD-bd_sf"/>
</dbReference>
<dbReference type="GO" id="GO:0004368">
    <property type="term" value="F:glycerol-3-phosphate dehydrogenase (quinone) activity"/>
    <property type="evidence" value="ECO:0007669"/>
    <property type="project" value="UniProtKB-EC"/>
</dbReference>
<comment type="cofactor">
    <cofactor evidence="1">
        <name>FMN</name>
        <dbReference type="ChEBI" id="CHEBI:58210"/>
    </cofactor>
</comment>
<dbReference type="Gene3D" id="3.50.50.60">
    <property type="entry name" value="FAD/NAD(P)-binding domain"/>
    <property type="match status" value="3"/>
</dbReference>
<keyword evidence="12" id="KW-0472">Membrane</keyword>
<reference evidence="17 18" key="1">
    <citation type="journal article" date="2014" name="PLoS Genet.">
        <title>Phylogenetically driven sequencing of extremely halophilic archaea reveals strategies for static and dynamic osmo-response.</title>
        <authorList>
            <person name="Becker E.A."/>
            <person name="Seitzer P.M."/>
            <person name="Tritt A."/>
            <person name="Larsen D."/>
            <person name="Krusor M."/>
            <person name="Yao A.I."/>
            <person name="Wu D."/>
            <person name="Madern D."/>
            <person name="Eisen J.A."/>
            <person name="Darling A.E."/>
            <person name="Facciotti M.T."/>
        </authorList>
    </citation>
    <scope>NUCLEOTIDE SEQUENCE [LARGE SCALE GENOMIC DNA]</scope>
    <source>
        <strain evidence="17 18">DSM 12281</strain>
    </source>
</reference>
<evidence type="ECO:0000256" key="11">
    <source>
        <dbReference type="ARBA" id="ARBA00023002"/>
    </source>
</evidence>
<dbReference type="SUPFAM" id="SSF54373">
    <property type="entry name" value="FAD-linked reductases, C-terminal domain"/>
    <property type="match status" value="1"/>
</dbReference>
<comment type="cofactor">
    <cofactor evidence="2 14">
        <name>FAD</name>
        <dbReference type="ChEBI" id="CHEBI:57692"/>
    </cofactor>
</comment>
<dbReference type="SUPFAM" id="SSF51905">
    <property type="entry name" value="FAD/NAD(P)-binding domain"/>
    <property type="match status" value="1"/>
</dbReference>
<evidence type="ECO:0000256" key="5">
    <source>
        <dbReference type="ARBA" id="ARBA00007330"/>
    </source>
</evidence>
<comment type="subcellular location">
    <subcellularLocation>
        <location evidence="3">Cell membrane</location>
        <topology evidence="3">Peripheral membrane protein</topology>
    </subcellularLocation>
</comment>
<dbReference type="OrthoDB" id="36306at2157"/>
<keyword evidence="18" id="KW-1185">Reference proteome</keyword>
<evidence type="ECO:0000256" key="12">
    <source>
        <dbReference type="ARBA" id="ARBA00023136"/>
    </source>
</evidence>
<evidence type="ECO:0000256" key="6">
    <source>
        <dbReference type="ARBA" id="ARBA00011331"/>
    </source>
</evidence>
<dbReference type="Pfam" id="PF04324">
    <property type="entry name" value="Fer2_BFD"/>
    <property type="match status" value="1"/>
</dbReference>
<evidence type="ECO:0000256" key="9">
    <source>
        <dbReference type="ARBA" id="ARBA00022630"/>
    </source>
</evidence>
<dbReference type="PATRIC" id="fig|1230458.4.peg.2084"/>
<comment type="similarity">
    <text evidence="5 14">Belongs to the FAD-dependent glycerol-3-phosphate dehydrogenase family.</text>
</comment>
<evidence type="ECO:0000256" key="13">
    <source>
        <dbReference type="ARBA" id="ARBA00049055"/>
    </source>
</evidence>
<keyword evidence="11 14" id="KW-0560">Oxidoreductase</keyword>
<dbReference type="STRING" id="1230458.C484_10326"/>
<feature type="domain" description="BFD-like [2Fe-2S]-binding" evidence="16">
    <location>
        <begin position="435"/>
        <end position="479"/>
    </location>
</feature>
<dbReference type="Proteomes" id="UP000011648">
    <property type="component" value="Unassembled WGS sequence"/>
</dbReference>
<dbReference type="PANTHER" id="PTHR11985">
    <property type="entry name" value="GLYCEROL-3-PHOSPHATE DEHYDROGENASE"/>
    <property type="match status" value="1"/>
</dbReference>
<dbReference type="NCBIfam" id="NF008313">
    <property type="entry name" value="PRK11101.1"/>
    <property type="match status" value="1"/>
</dbReference>
<comment type="catalytic activity">
    <reaction evidence="13 14">
        <text>a quinone + sn-glycerol 3-phosphate = dihydroxyacetone phosphate + a quinol</text>
        <dbReference type="Rhea" id="RHEA:18977"/>
        <dbReference type="ChEBI" id="CHEBI:24646"/>
        <dbReference type="ChEBI" id="CHEBI:57597"/>
        <dbReference type="ChEBI" id="CHEBI:57642"/>
        <dbReference type="ChEBI" id="CHEBI:132124"/>
        <dbReference type="EC" id="1.1.5.3"/>
    </reaction>
</comment>
<dbReference type="Pfam" id="PF01266">
    <property type="entry name" value="DAO"/>
    <property type="match status" value="1"/>
</dbReference>
<organism evidence="17 18">
    <name type="scientific">Natrialba taiwanensis DSM 12281</name>
    <dbReference type="NCBI Taxonomy" id="1230458"/>
    <lineage>
        <taxon>Archaea</taxon>
        <taxon>Methanobacteriati</taxon>
        <taxon>Methanobacteriota</taxon>
        <taxon>Stenosarchaea group</taxon>
        <taxon>Halobacteria</taxon>
        <taxon>Halobacteriales</taxon>
        <taxon>Natrialbaceae</taxon>
        <taxon>Natrialba</taxon>
    </lineage>
</organism>
<keyword evidence="10" id="KW-0274">FAD</keyword>
<evidence type="ECO:0000256" key="4">
    <source>
        <dbReference type="ARBA" id="ARBA00005157"/>
    </source>
</evidence>
<dbReference type="GO" id="GO:0006072">
    <property type="term" value="P:glycerol-3-phosphate metabolic process"/>
    <property type="evidence" value="ECO:0007669"/>
    <property type="project" value="UniProtKB-UniRule"/>
</dbReference>
<dbReference type="GO" id="GO:0050660">
    <property type="term" value="F:flavin adenine dinucleotide binding"/>
    <property type="evidence" value="ECO:0007669"/>
    <property type="project" value="InterPro"/>
</dbReference>
<evidence type="ECO:0000256" key="3">
    <source>
        <dbReference type="ARBA" id="ARBA00004202"/>
    </source>
</evidence>
<evidence type="ECO:0000256" key="14">
    <source>
        <dbReference type="RuleBase" id="RU361217"/>
    </source>
</evidence>
<evidence type="ECO:0000313" key="17">
    <source>
        <dbReference type="EMBL" id="ELY91551.1"/>
    </source>
</evidence>
<dbReference type="RefSeq" id="WP_006825817.1">
    <property type="nucleotide sequence ID" value="NZ_AOIL01000035.1"/>
</dbReference>
<dbReference type="NCBIfam" id="TIGR03377">
    <property type="entry name" value="glycerol3P_GlpA"/>
    <property type="match status" value="1"/>
</dbReference>
<keyword evidence="8" id="KW-1003">Cell membrane</keyword>
<feature type="domain" description="FAD dependent oxidoreductase" evidence="15">
    <location>
        <begin position="5"/>
        <end position="361"/>
    </location>
</feature>
<dbReference type="CDD" id="cd19946">
    <property type="entry name" value="GlpA-like_Fer2_BFD-like"/>
    <property type="match status" value="1"/>
</dbReference>
<dbReference type="GO" id="GO:0009331">
    <property type="term" value="C:glycerol-3-phosphate dehydrogenase (FAD) complex"/>
    <property type="evidence" value="ECO:0007669"/>
    <property type="project" value="UniProtKB-UniRule"/>
</dbReference>
<dbReference type="UniPathway" id="UPA00618">
    <property type="reaction ID" value="UER00673"/>
</dbReference>
<accession>L9ZZR2</accession>